<feature type="region of interest" description="Disordered" evidence="15">
    <location>
        <begin position="279"/>
        <end position="303"/>
    </location>
</feature>
<evidence type="ECO:0000256" key="1">
    <source>
        <dbReference type="ARBA" id="ARBA00004496"/>
    </source>
</evidence>
<evidence type="ECO:0000313" key="17">
    <source>
        <dbReference type="EMBL" id="KAJ6734521.1"/>
    </source>
</evidence>
<dbReference type="FunFam" id="2.40.50.140:FF:000047">
    <property type="entry name" value="tyrosine--tRNA ligase, cytoplasmic isoform X2"/>
    <property type="match status" value="1"/>
</dbReference>
<dbReference type="Pfam" id="PF09334">
    <property type="entry name" value="tRNA-synt_1g"/>
    <property type="match status" value="1"/>
</dbReference>
<evidence type="ECO:0000256" key="9">
    <source>
        <dbReference type="ARBA" id="ARBA00022917"/>
    </source>
</evidence>
<evidence type="ECO:0000259" key="16">
    <source>
        <dbReference type="PROSITE" id="PS50886"/>
    </source>
</evidence>
<keyword evidence="8 13" id="KW-0694">RNA-binding</keyword>
<evidence type="ECO:0000256" key="11">
    <source>
        <dbReference type="ARBA" id="ARBA00030904"/>
    </source>
</evidence>
<keyword evidence="6 14" id="KW-0547">Nucleotide-binding</keyword>
<dbReference type="Proteomes" id="UP001151532">
    <property type="component" value="Chromosome 17"/>
</dbReference>
<comment type="caution">
    <text evidence="17">The sequence shown here is derived from an EMBL/GenBank/DDBJ whole genome shotgun (WGS) entry which is preliminary data.</text>
</comment>
<evidence type="ECO:0000256" key="12">
    <source>
        <dbReference type="ARBA" id="ARBA00047364"/>
    </source>
</evidence>
<dbReference type="AlphaFoldDB" id="A0A9Q0UQJ1"/>
<dbReference type="GO" id="GO:0005524">
    <property type="term" value="F:ATP binding"/>
    <property type="evidence" value="ECO:0007669"/>
    <property type="project" value="UniProtKB-KW"/>
</dbReference>
<evidence type="ECO:0000256" key="4">
    <source>
        <dbReference type="ARBA" id="ARBA00022555"/>
    </source>
</evidence>
<dbReference type="GO" id="GO:0006431">
    <property type="term" value="P:methionyl-tRNA aminoacylation"/>
    <property type="evidence" value="ECO:0007669"/>
    <property type="project" value="TreeGrafter"/>
</dbReference>
<keyword evidence="7 14" id="KW-0067">ATP-binding</keyword>
<dbReference type="SUPFAM" id="SSF52374">
    <property type="entry name" value="Nucleotidylyl transferase"/>
    <property type="match status" value="1"/>
</dbReference>
<dbReference type="GO" id="GO:0005829">
    <property type="term" value="C:cytosol"/>
    <property type="evidence" value="ECO:0007669"/>
    <property type="project" value="TreeGrafter"/>
</dbReference>
<protein>
    <recommendedName>
        <fullName evidence="11">Methionyl-tRNA synthetase</fullName>
    </recommendedName>
</protein>
<reference evidence="17" key="1">
    <citation type="submission" date="2022-11" db="EMBL/GenBank/DDBJ databases">
        <authorList>
            <person name="Hyden B.L."/>
            <person name="Feng K."/>
            <person name="Yates T."/>
            <person name="Jawdy S."/>
            <person name="Smart L.B."/>
            <person name="Muchero W."/>
        </authorList>
    </citation>
    <scope>NUCLEOTIDE SEQUENCE</scope>
    <source>
        <tissue evidence="17">Shoot tip</tissue>
    </source>
</reference>
<accession>A0A9Q0UQJ1</accession>
<dbReference type="EMBL" id="JAPFFK010000011">
    <property type="protein sequence ID" value="KAJ6734521.1"/>
    <property type="molecule type" value="Genomic_DNA"/>
</dbReference>
<evidence type="ECO:0000256" key="7">
    <source>
        <dbReference type="ARBA" id="ARBA00022840"/>
    </source>
</evidence>
<dbReference type="Gene3D" id="3.40.50.620">
    <property type="entry name" value="HUPs"/>
    <property type="match status" value="1"/>
</dbReference>
<proteinExistence type="inferred from homology"/>
<dbReference type="Gene3D" id="2.40.50.140">
    <property type="entry name" value="Nucleic acid-binding proteins"/>
    <property type="match status" value="1"/>
</dbReference>
<reference evidence="17" key="2">
    <citation type="journal article" date="2023" name="Int. J. Mol. Sci.">
        <title>De Novo Assembly and Annotation of 11 Diverse Shrub Willow (Salix) Genomes Reveals Novel Gene Organization in Sex-Linked Regions.</title>
        <authorList>
            <person name="Hyden B."/>
            <person name="Feng K."/>
            <person name="Yates T.B."/>
            <person name="Jawdy S."/>
            <person name="Cereghino C."/>
            <person name="Smart L.B."/>
            <person name="Muchero W."/>
        </authorList>
    </citation>
    <scope>NUCLEOTIDE SEQUENCE</scope>
    <source>
        <tissue evidence="17">Shoot tip</tissue>
    </source>
</reference>
<dbReference type="GO" id="GO:0000049">
    <property type="term" value="F:tRNA binding"/>
    <property type="evidence" value="ECO:0007669"/>
    <property type="project" value="UniProtKB-UniRule"/>
</dbReference>
<dbReference type="PROSITE" id="PS50886">
    <property type="entry name" value="TRBD"/>
    <property type="match status" value="1"/>
</dbReference>
<dbReference type="InterPro" id="IPR009080">
    <property type="entry name" value="tRNAsynth_Ia_anticodon-bd"/>
</dbReference>
<evidence type="ECO:0000256" key="13">
    <source>
        <dbReference type="PROSITE-ProRule" id="PRU00209"/>
    </source>
</evidence>
<dbReference type="Pfam" id="PF01588">
    <property type="entry name" value="tRNA_bind"/>
    <property type="match status" value="1"/>
</dbReference>
<evidence type="ECO:0000256" key="3">
    <source>
        <dbReference type="ARBA" id="ARBA00022490"/>
    </source>
</evidence>
<keyword evidence="10 14" id="KW-0030">Aminoacyl-tRNA synthetase</keyword>
<comment type="subcellular location">
    <subcellularLocation>
        <location evidence="1">Cytoplasm</location>
    </subcellularLocation>
</comment>
<organism evidence="17 18">
    <name type="scientific">Salix purpurea</name>
    <name type="common">Purple osier willow</name>
    <dbReference type="NCBI Taxonomy" id="77065"/>
    <lineage>
        <taxon>Eukaryota</taxon>
        <taxon>Viridiplantae</taxon>
        <taxon>Streptophyta</taxon>
        <taxon>Embryophyta</taxon>
        <taxon>Tracheophyta</taxon>
        <taxon>Spermatophyta</taxon>
        <taxon>Magnoliopsida</taxon>
        <taxon>eudicotyledons</taxon>
        <taxon>Gunneridae</taxon>
        <taxon>Pentapetalae</taxon>
        <taxon>rosids</taxon>
        <taxon>fabids</taxon>
        <taxon>Malpighiales</taxon>
        <taxon>Salicaceae</taxon>
        <taxon>Saliceae</taxon>
        <taxon>Salix</taxon>
    </lineage>
</organism>
<dbReference type="InterPro" id="IPR041872">
    <property type="entry name" value="Anticodon_Met"/>
</dbReference>
<sequence>MMKTISVTEYLNYEAGKFSKSKGVGVFGNDAKDTDIPVEVWRYYLLTNRPEVSDTLFTWSDLQTKLNNELLNNLGNFINRVLSFLAKPTGLGYGSVIPDAPGADSHPLTKKLGEEVGKYVEQYLEAMEKVKLKQGLKTAMSISSEGNAYLQESQFWKLYKEDQPSCSIVIKTSLGLVYLLACLLEPFMPSFSVEVFKQLNLPLEQASLCDEKGDMDRAKRPWDILPVGHKIGTPEPLFKDLKDEEVEDYRRRFAGSQADRLEREEAEKAAKLAEQLKKKASGFGGRKQQVKKPASEAKSKGSVEPEISITRLDIRVGLIKKVQKHPDADSLYVEEIDLGEGDCRTVVSGLVKYIPLEEMQDRKVCVLCNLKPASMRGIKSQAMVLAASNSDHTKVELVDPPPSAVVGERVTFQGFEGEPDDVLNPKKKVWETLQVDLKTNSDLVACYKDIPLTTSAGVCKVASISCGSIK</sequence>
<dbReference type="InterPro" id="IPR012340">
    <property type="entry name" value="NA-bd_OB-fold"/>
</dbReference>
<dbReference type="GO" id="GO:0004825">
    <property type="term" value="F:methionine-tRNA ligase activity"/>
    <property type="evidence" value="ECO:0007669"/>
    <property type="project" value="UniProtKB-EC"/>
</dbReference>
<evidence type="ECO:0000256" key="6">
    <source>
        <dbReference type="ARBA" id="ARBA00022741"/>
    </source>
</evidence>
<evidence type="ECO:0000256" key="14">
    <source>
        <dbReference type="RuleBase" id="RU363039"/>
    </source>
</evidence>
<evidence type="ECO:0000256" key="10">
    <source>
        <dbReference type="ARBA" id="ARBA00023146"/>
    </source>
</evidence>
<dbReference type="SUPFAM" id="SSF47323">
    <property type="entry name" value="Anticodon-binding domain of a subclass of class I aminoacyl-tRNA synthetases"/>
    <property type="match status" value="1"/>
</dbReference>
<dbReference type="InterPro" id="IPR015413">
    <property type="entry name" value="Methionyl/Leucyl_tRNA_Synth"/>
</dbReference>
<dbReference type="FunFam" id="1.10.730.10:FF:000024">
    <property type="entry name" value="Methionine--tRNA ligase cytoplasmic"/>
    <property type="match status" value="1"/>
</dbReference>
<keyword evidence="4 13" id="KW-0820">tRNA-binding</keyword>
<dbReference type="GO" id="GO:0017101">
    <property type="term" value="C:aminoacyl-tRNA synthetase multienzyme complex"/>
    <property type="evidence" value="ECO:0007669"/>
    <property type="project" value="TreeGrafter"/>
</dbReference>
<dbReference type="CDD" id="cd07957">
    <property type="entry name" value="Anticodon_Ia_Met"/>
    <property type="match status" value="1"/>
</dbReference>
<evidence type="ECO:0000256" key="15">
    <source>
        <dbReference type="SAM" id="MobiDB-lite"/>
    </source>
</evidence>
<dbReference type="SUPFAM" id="SSF50249">
    <property type="entry name" value="Nucleic acid-binding proteins"/>
    <property type="match status" value="1"/>
</dbReference>
<comment type="catalytic activity">
    <reaction evidence="12">
        <text>tRNA(Met) + L-methionine + ATP = L-methionyl-tRNA(Met) + AMP + diphosphate</text>
        <dbReference type="Rhea" id="RHEA:13481"/>
        <dbReference type="Rhea" id="RHEA-COMP:9667"/>
        <dbReference type="Rhea" id="RHEA-COMP:9698"/>
        <dbReference type="ChEBI" id="CHEBI:30616"/>
        <dbReference type="ChEBI" id="CHEBI:33019"/>
        <dbReference type="ChEBI" id="CHEBI:57844"/>
        <dbReference type="ChEBI" id="CHEBI:78442"/>
        <dbReference type="ChEBI" id="CHEBI:78530"/>
        <dbReference type="ChEBI" id="CHEBI:456215"/>
        <dbReference type="EC" id="6.1.1.10"/>
    </reaction>
</comment>
<feature type="domain" description="TRNA-binding" evidence="16">
    <location>
        <begin position="308"/>
        <end position="411"/>
    </location>
</feature>
<dbReference type="Gene3D" id="1.10.730.10">
    <property type="entry name" value="Isoleucyl-tRNA Synthetase, Domain 1"/>
    <property type="match status" value="1"/>
</dbReference>
<gene>
    <name evidence="17" type="ORF">OIU79_001733</name>
</gene>
<comment type="similarity">
    <text evidence="2 14">Belongs to the class-I aminoacyl-tRNA synthetase family.</text>
</comment>
<evidence type="ECO:0000313" key="18">
    <source>
        <dbReference type="Proteomes" id="UP001151532"/>
    </source>
</evidence>
<keyword evidence="3" id="KW-0963">Cytoplasm</keyword>
<feature type="compositionally biased region" description="Basic and acidic residues" evidence="15">
    <location>
        <begin position="293"/>
        <end position="303"/>
    </location>
</feature>
<keyword evidence="9 14" id="KW-0648">Protein biosynthesis</keyword>
<evidence type="ECO:0000256" key="2">
    <source>
        <dbReference type="ARBA" id="ARBA00005594"/>
    </source>
</evidence>
<dbReference type="OrthoDB" id="19141at2759"/>
<dbReference type="InterPro" id="IPR014729">
    <property type="entry name" value="Rossmann-like_a/b/a_fold"/>
</dbReference>
<evidence type="ECO:0000256" key="8">
    <source>
        <dbReference type="ARBA" id="ARBA00022884"/>
    </source>
</evidence>
<dbReference type="PANTHER" id="PTHR45765:SF1">
    <property type="entry name" value="METHIONINE--TRNA LIGASE, CYTOPLASMIC"/>
    <property type="match status" value="1"/>
</dbReference>
<dbReference type="InterPro" id="IPR023458">
    <property type="entry name" value="Met-tRNA_ligase_1"/>
</dbReference>
<dbReference type="CDD" id="cd02799">
    <property type="entry name" value="tRNA_bind_EMAP-II_like"/>
    <property type="match status" value="1"/>
</dbReference>
<dbReference type="PANTHER" id="PTHR45765">
    <property type="entry name" value="METHIONINE--TRNA LIGASE"/>
    <property type="match status" value="1"/>
</dbReference>
<evidence type="ECO:0000256" key="5">
    <source>
        <dbReference type="ARBA" id="ARBA00022598"/>
    </source>
</evidence>
<dbReference type="Pfam" id="PF19303">
    <property type="entry name" value="Anticodon_3"/>
    <property type="match status" value="1"/>
</dbReference>
<dbReference type="InterPro" id="IPR002547">
    <property type="entry name" value="tRNA-bd_dom"/>
</dbReference>
<name>A0A9Q0UQJ1_SALPP</name>
<keyword evidence="5 14" id="KW-0436">Ligase</keyword>
<keyword evidence="18" id="KW-1185">Reference proteome</keyword>